<dbReference type="Proteomes" id="UP000029082">
    <property type="component" value="Unassembled WGS sequence"/>
</dbReference>
<evidence type="ECO:0000313" key="1">
    <source>
        <dbReference type="EMBL" id="KFI76399.1"/>
    </source>
</evidence>
<organism evidence="1 2">
    <name type="scientific">Bifidobacterium mongoliense DSM 21395</name>
    <dbReference type="NCBI Taxonomy" id="1437603"/>
    <lineage>
        <taxon>Bacteria</taxon>
        <taxon>Bacillati</taxon>
        <taxon>Actinomycetota</taxon>
        <taxon>Actinomycetes</taxon>
        <taxon>Bifidobacteriales</taxon>
        <taxon>Bifidobacteriaceae</taxon>
        <taxon>Bifidobacterium</taxon>
    </lineage>
</organism>
<sequence>MPNKATMGKSGSKVKTGGKAAAAIGIVTMLASYITPEMIEKTVSWLKDQRFSDKFVELFKMISQSKDNNPLKKIGYQCDAVEEAIETKSAEFPDDAPVAQWHQELAKIRRGVALISKETQPDRRKTRLLQQRSKKLFNSVFAAAIN</sequence>
<reference evidence="1 2" key="1">
    <citation type="submission" date="2014-03" db="EMBL/GenBank/DDBJ databases">
        <title>Genomics of Bifidobacteria.</title>
        <authorList>
            <person name="Ventura M."/>
            <person name="Milani C."/>
            <person name="Lugli G.A."/>
        </authorList>
    </citation>
    <scope>NUCLEOTIDE SEQUENCE [LARGE SCALE GENOMIC DNA]</scope>
    <source>
        <strain evidence="1 2">DSM 21395</strain>
    </source>
</reference>
<accession>A0A087BZE9</accession>
<dbReference type="AlphaFoldDB" id="A0A087BZE9"/>
<name>A0A087BZE9_9BIFI</name>
<comment type="caution">
    <text evidence="1">The sequence shown here is derived from an EMBL/GenBank/DDBJ whole genome shotgun (WGS) entry which is preliminary data.</text>
</comment>
<dbReference type="RefSeq" id="WP_033513398.1">
    <property type="nucleotide sequence ID" value="NZ_JDUO01000014.1"/>
</dbReference>
<protein>
    <submittedName>
        <fullName evidence="1">Uncharacterized protein</fullName>
    </submittedName>
</protein>
<dbReference type="GeneID" id="93094985"/>
<dbReference type="STRING" id="1437603.GCA_000771525_00453"/>
<keyword evidence="2" id="KW-1185">Reference proteome</keyword>
<dbReference type="OrthoDB" id="3240084at2"/>
<evidence type="ECO:0000313" key="2">
    <source>
        <dbReference type="Proteomes" id="UP000029082"/>
    </source>
</evidence>
<dbReference type="eggNOG" id="ENOG5031P9Q">
    <property type="taxonomic scope" value="Bacteria"/>
</dbReference>
<gene>
    <name evidence="1" type="ORF">BMON_1321</name>
</gene>
<proteinExistence type="predicted"/>
<dbReference type="EMBL" id="JGZE01000017">
    <property type="protein sequence ID" value="KFI76399.1"/>
    <property type="molecule type" value="Genomic_DNA"/>
</dbReference>